<sequence length="280" mass="33344">METKNLYRPYELELLETSQYTAKPHRNTFFEMVFTLEGKGIQIINGHELPYASNKFFLIFPEDHHGFEVHELTRFYFIRFTDSYLKTQSEKWVKKMEYIFHNHNHLPGCILKTVTDKPLVRALIEALQRETSNDFPQHNEVVEQLMNTIITIAARNITLQQHANVLKQPSTTTLPLLNYIHEYIYQPDRLKAECIASSFNFSPNYISEYFKKTTGESLQQYITSYKLKLIETRLQYTDKRMSEIAYEFGFTDESHLNRIFKKYKGENPTAYRKRYGEMNR</sequence>
<gene>
    <name evidence="5" type="ORF">SAMN05192573_1215</name>
</gene>
<dbReference type="RefSeq" id="WP_091174964.1">
    <property type="nucleotide sequence ID" value="NZ_FNCG01000021.1"/>
</dbReference>
<reference evidence="6" key="1">
    <citation type="submission" date="2016-10" db="EMBL/GenBank/DDBJ databases">
        <authorList>
            <person name="Varghese N."/>
            <person name="Submissions S."/>
        </authorList>
    </citation>
    <scope>NUCLEOTIDE SEQUENCE [LARGE SCALE GENOMIC DNA]</scope>
    <source>
        <strain evidence="6">Gh-67</strain>
    </source>
</reference>
<dbReference type="PROSITE" id="PS01124">
    <property type="entry name" value="HTH_ARAC_FAMILY_2"/>
    <property type="match status" value="1"/>
</dbReference>
<dbReference type="PROSITE" id="PS00041">
    <property type="entry name" value="HTH_ARAC_FAMILY_1"/>
    <property type="match status" value="1"/>
</dbReference>
<evidence type="ECO:0000256" key="2">
    <source>
        <dbReference type="ARBA" id="ARBA00023125"/>
    </source>
</evidence>
<dbReference type="InterPro" id="IPR037923">
    <property type="entry name" value="HTH-like"/>
</dbReference>
<dbReference type="InterPro" id="IPR009057">
    <property type="entry name" value="Homeodomain-like_sf"/>
</dbReference>
<organism evidence="5 6">
    <name type="scientific">Mucilaginibacter gossypii</name>
    <dbReference type="NCBI Taxonomy" id="551996"/>
    <lineage>
        <taxon>Bacteria</taxon>
        <taxon>Pseudomonadati</taxon>
        <taxon>Bacteroidota</taxon>
        <taxon>Sphingobacteriia</taxon>
        <taxon>Sphingobacteriales</taxon>
        <taxon>Sphingobacteriaceae</taxon>
        <taxon>Mucilaginibacter</taxon>
    </lineage>
</organism>
<dbReference type="SUPFAM" id="SSF46689">
    <property type="entry name" value="Homeodomain-like"/>
    <property type="match status" value="1"/>
</dbReference>
<accession>A0A1G8KLV1</accession>
<evidence type="ECO:0000259" key="4">
    <source>
        <dbReference type="PROSITE" id="PS01124"/>
    </source>
</evidence>
<dbReference type="GO" id="GO:0043565">
    <property type="term" value="F:sequence-specific DNA binding"/>
    <property type="evidence" value="ECO:0007669"/>
    <property type="project" value="InterPro"/>
</dbReference>
<dbReference type="InterPro" id="IPR018062">
    <property type="entry name" value="HTH_AraC-typ_CS"/>
</dbReference>
<dbReference type="SUPFAM" id="SSF51215">
    <property type="entry name" value="Regulatory protein AraC"/>
    <property type="match status" value="1"/>
</dbReference>
<evidence type="ECO:0000256" key="1">
    <source>
        <dbReference type="ARBA" id="ARBA00023015"/>
    </source>
</evidence>
<evidence type="ECO:0000313" key="5">
    <source>
        <dbReference type="EMBL" id="SDI44378.1"/>
    </source>
</evidence>
<dbReference type="Pfam" id="PF12833">
    <property type="entry name" value="HTH_18"/>
    <property type="match status" value="1"/>
</dbReference>
<dbReference type="InterPro" id="IPR018060">
    <property type="entry name" value="HTH_AraC"/>
</dbReference>
<evidence type="ECO:0000313" key="6">
    <source>
        <dbReference type="Proteomes" id="UP000199705"/>
    </source>
</evidence>
<keyword evidence="1" id="KW-0805">Transcription regulation</keyword>
<dbReference type="EMBL" id="FNCG01000021">
    <property type="protein sequence ID" value="SDI44378.1"/>
    <property type="molecule type" value="Genomic_DNA"/>
</dbReference>
<keyword evidence="3" id="KW-0804">Transcription</keyword>
<keyword evidence="2" id="KW-0238">DNA-binding</keyword>
<evidence type="ECO:0000256" key="3">
    <source>
        <dbReference type="ARBA" id="ARBA00023163"/>
    </source>
</evidence>
<dbReference type="SMART" id="SM00342">
    <property type="entry name" value="HTH_ARAC"/>
    <property type="match status" value="1"/>
</dbReference>
<dbReference type="STRING" id="551996.SAMN05192573_1215"/>
<dbReference type="GO" id="GO:0003700">
    <property type="term" value="F:DNA-binding transcription factor activity"/>
    <property type="evidence" value="ECO:0007669"/>
    <property type="project" value="InterPro"/>
</dbReference>
<dbReference type="AlphaFoldDB" id="A0A1G8KLV1"/>
<feature type="domain" description="HTH araC/xylS-type" evidence="4">
    <location>
        <begin position="174"/>
        <end position="274"/>
    </location>
</feature>
<dbReference type="PANTHER" id="PTHR43280">
    <property type="entry name" value="ARAC-FAMILY TRANSCRIPTIONAL REGULATOR"/>
    <property type="match status" value="1"/>
</dbReference>
<dbReference type="Gene3D" id="1.10.10.60">
    <property type="entry name" value="Homeodomain-like"/>
    <property type="match status" value="2"/>
</dbReference>
<protein>
    <submittedName>
        <fullName evidence="5">Helix-turn-helix domain-containing protein</fullName>
    </submittedName>
</protein>
<proteinExistence type="predicted"/>
<dbReference type="Proteomes" id="UP000199705">
    <property type="component" value="Unassembled WGS sequence"/>
</dbReference>
<keyword evidence="6" id="KW-1185">Reference proteome</keyword>
<name>A0A1G8KLV1_9SPHI</name>
<dbReference type="PANTHER" id="PTHR43280:SF34">
    <property type="entry name" value="ARAC-FAMILY TRANSCRIPTIONAL REGULATOR"/>
    <property type="match status" value="1"/>
</dbReference>